<protein>
    <submittedName>
        <fullName evidence="2">Uncharacterized protein</fullName>
    </submittedName>
</protein>
<evidence type="ECO:0000313" key="3">
    <source>
        <dbReference type="Proteomes" id="UP000317573"/>
    </source>
</evidence>
<organism evidence="2 3">
    <name type="scientific">Rhodococcus rhodochrous J45</name>
    <dbReference type="NCBI Taxonomy" id="935266"/>
    <lineage>
        <taxon>Bacteria</taxon>
        <taxon>Bacillati</taxon>
        <taxon>Actinomycetota</taxon>
        <taxon>Actinomycetes</taxon>
        <taxon>Mycobacteriales</taxon>
        <taxon>Nocardiaceae</taxon>
        <taxon>Rhodococcus</taxon>
    </lineage>
</organism>
<sequence>MVRKSGSFTRVESTPEDSGTVSCAAEPTAPLPCRPRSRRRLHATPLPGRSIPSVAEPQCDQCLRRVRTAPRPLRESAPARCSRITSGRSRCEPEVCLLRQIRTYTRIIPSLRVDDRPTIPSRKGRPVGTVESYKKSTSAGFARLDSRTRPRLAVPTSELGERWGRVLPARRPDSDTSPRKRCPASFDLRHEEATDQQRLNHVAKRRRGVSATLVRQALGRLSGHTLLDGHRRSGDQRSLALARRCATVTTKTHRCMPRPTPLTGTTHSSRTRTRNTASTIAHVRSIAGTTVLITPRRNDAAVPVVPIDVLQIRSFLVCA</sequence>
<feature type="compositionally biased region" description="Polar residues" evidence="1">
    <location>
        <begin position="1"/>
        <end position="21"/>
    </location>
</feature>
<evidence type="ECO:0000256" key="1">
    <source>
        <dbReference type="SAM" id="MobiDB-lite"/>
    </source>
</evidence>
<proteinExistence type="predicted"/>
<evidence type="ECO:0000313" key="2">
    <source>
        <dbReference type="EMBL" id="TWH10377.1"/>
    </source>
</evidence>
<reference evidence="2 3" key="1">
    <citation type="submission" date="2019-07" db="EMBL/GenBank/DDBJ databases">
        <title>Genome sequencing of lignin-degrading bacterial isolates.</title>
        <authorList>
            <person name="Gladden J."/>
        </authorList>
    </citation>
    <scope>NUCLEOTIDE SEQUENCE [LARGE SCALE GENOMIC DNA]</scope>
    <source>
        <strain evidence="2 3">J45</strain>
    </source>
</reference>
<name>A0A562DLF0_RHORH</name>
<feature type="region of interest" description="Disordered" evidence="1">
    <location>
        <begin position="1"/>
        <end position="54"/>
    </location>
</feature>
<dbReference type="EMBL" id="VLJT01000040">
    <property type="protein sequence ID" value="TWH10377.1"/>
    <property type="molecule type" value="Genomic_DNA"/>
</dbReference>
<comment type="caution">
    <text evidence="2">The sequence shown here is derived from an EMBL/GenBank/DDBJ whole genome shotgun (WGS) entry which is preliminary data.</text>
</comment>
<dbReference type="AlphaFoldDB" id="A0A562DLF0"/>
<accession>A0A562DLF0</accession>
<gene>
    <name evidence="2" type="ORF">L618_004000000320</name>
</gene>
<feature type="region of interest" description="Disordered" evidence="1">
    <location>
        <begin position="115"/>
        <end position="134"/>
    </location>
</feature>
<dbReference type="Proteomes" id="UP000317573">
    <property type="component" value="Unassembled WGS sequence"/>
</dbReference>